<comment type="cofactor">
    <cofactor evidence="3">
        <name>Cu(2+)</name>
        <dbReference type="ChEBI" id="CHEBI:29036"/>
    </cofactor>
    <text evidence="3">The crystal structure with reduced Cu(1+) has also been determined.</text>
</comment>
<dbReference type="AlphaFoldDB" id="A0ABD6D406"/>
<dbReference type="EMBL" id="JBHUDM010000001">
    <property type="protein sequence ID" value="MFD1641019.1"/>
    <property type="molecule type" value="Genomic_DNA"/>
</dbReference>
<keyword evidence="7" id="KW-1185">Reference proteome</keyword>
<feature type="domain" description="Blue (type 1) copper" evidence="5">
    <location>
        <begin position="58"/>
        <end position="147"/>
    </location>
</feature>
<keyword evidence="4" id="KW-0812">Transmembrane</keyword>
<keyword evidence="2 3" id="KW-0186">Copper</keyword>
<evidence type="ECO:0000256" key="2">
    <source>
        <dbReference type="ARBA" id="ARBA00023008"/>
    </source>
</evidence>
<evidence type="ECO:0000313" key="6">
    <source>
        <dbReference type="EMBL" id="MFD1641019.1"/>
    </source>
</evidence>
<protein>
    <submittedName>
        <fullName evidence="6">Halocyanin domain-containing protein</fullName>
    </submittedName>
</protein>
<dbReference type="InterPro" id="IPR017533">
    <property type="entry name" value="Halocyanin"/>
</dbReference>
<dbReference type="InterPro" id="IPR000923">
    <property type="entry name" value="BlueCu_1"/>
</dbReference>
<proteinExistence type="predicted"/>
<feature type="binding site" evidence="3">
    <location>
        <position position="94"/>
    </location>
    <ligand>
        <name>Cu cation</name>
        <dbReference type="ChEBI" id="CHEBI:23378"/>
    </ligand>
</feature>
<sequence>MKRRDFIRTAGGSAAATTAVAAGSGTAAAQTVQPDFTELEGIDGGIEDLRGESEVTVEVGASGNGGNVAFSPAGIWIDPGTTVIWEWTGEGGDHNVVATDGPASLESETIGEAGFTYEFEFTEEHAGITNYQCDPHASLGMLGAVAVGEDVPTVEVGGSAGGWPEDLAHDAGVPIQKHYVGIASFLGIAVSLVFTFYVLKYGESPNTGQGGA</sequence>
<dbReference type="InterPro" id="IPR008972">
    <property type="entry name" value="Cupredoxin"/>
</dbReference>
<dbReference type="InterPro" id="IPR006311">
    <property type="entry name" value="TAT_signal"/>
</dbReference>
<comment type="caution">
    <text evidence="6">The sequence shown here is derived from an EMBL/GenBank/DDBJ whole genome shotgun (WGS) entry which is preliminary data.</text>
</comment>
<keyword evidence="4" id="KW-0472">Membrane</keyword>
<accession>A0ABD6D406</accession>
<dbReference type="InterPro" id="IPR002387">
    <property type="entry name" value="Plastocyanin"/>
</dbReference>
<evidence type="ECO:0000256" key="4">
    <source>
        <dbReference type="SAM" id="Phobius"/>
    </source>
</evidence>
<dbReference type="GO" id="GO:0046872">
    <property type="term" value="F:metal ion binding"/>
    <property type="evidence" value="ECO:0007669"/>
    <property type="project" value="UniProtKB-KW"/>
</dbReference>
<organism evidence="6 7">
    <name type="scientific">Halohasta litorea</name>
    <dbReference type="NCBI Taxonomy" id="869891"/>
    <lineage>
        <taxon>Archaea</taxon>
        <taxon>Methanobacteriati</taxon>
        <taxon>Methanobacteriota</taxon>
        <taxon>Stenosarchaea group</taxon>
        <taxon>Halobacteria</taxon>
        <taxon>Halobacteriales</taxon>
        <taxon>Haloferacaceae</taxon>
        <taxon>Halohasta</taxon>
    </lineage>
</organism>
<dbReference type="PROSITE" id="PS51318">
    <property type="entry name" value="TAT"/>
    <property type="match status" value="1"/>
</dbReference>
<feature type="binding site" evidence="3">
    <location>
        <position position="133"/>
    </location>
    <ligand>
        <name>Cu cation</name>
        <dbReference type="ChEBI" id="CHEBI:23378"/>
    </ligand>
</feature>
<feature type="transmembrane region" description="Helical" evidence="4">
    <location>
        <begin position="179"/>
        <end position="199"/>
    </location>
</feature>
<evidence type="ECO:0000256" key="3">
    <source>
        <dbReference type="PIRSR" id="PIRSR602387-1"/>
    </source>
</evidence>
<dbReference type="SUPFAM" id="SSF49503">
    <property type="entry name" value="Cupredoxins"/>
    <property type="match status" value="1"/>
</dbReference>
<dbReference type="PRINTS" id="PR00157">
    <property type="entry name" value="PLASTOCYANIN"/>
</dbReference>
<dbReference type="NCBIfam" id="TIGR03102">
    <property type="entry name" value="halo_cynanin"/>
    <property type="match status" value="1"/>
</dbReference>
<dbReference type="Proteomes" id="UP001597052">
    <property type="component" value="Unassembled WGS sequence"/>
</dbReference>
<dbReference type="Gene3D" id="2.60.40.420">
    <property type="entry name" value="Cupredoxins - blue copper proteins"/>
    <property type="match status" value="1"/>
</dbReference>
<dbReference type="Pfam" id="PF00127">
    <property type="entry name" value="Copper-bind"/>
    <property type="match status" value="1"/>
</dbReference>
<evidence type="ECO:0000313" key="7">
    <source>
        <dbReference type="Proteomes" id="UP001597052"/>
    </source>
</evidence>
<feature type="binding site" evidence="3">
    <location>
        <position position="136"/>
    </location>
    <ligand>
        <name>Cu cation</name>
        <dbReference type="ChEBI" id="CHEBI:23378"/>
    </ligand>
</feature>
<keyword evidence="1 3" id="KW-0479">Metal-binding</keyword>
<reference evidence="6 7" key="1">
    <citation type="journal article" date="2019" name="Int. J. Syst. Evol. Microbiol.">
        <title>The Global Catalogue of Microorganisms (GCM) 10K type strain sequencing project: providing services to taxonomists for standard genome sequencing and annotation.</title>
        <authorList>
            <consortium name="The Broad Institute Genomics Platform"/>
            <consortium name="The Broad Institute Genome Sequencing Center for Infectious Disease"/>
            <person name="Wu L."/>
            <person name="Ma J."/>
        </authorList>
    </citation>
    <scope>NUCLEOTIDE SEQUENCE [LARGE SCALE GENOMIC DNA]</scope>
    <source>
        <strain evidence="6 7">CGMCC 1.10593</strain>
    </source>
</reference>
<keyword evidence="4" id="KW-1133">Transmembrane helix</keyword>
<evidence type="ECO:0000259" key="5">
    <source>
        <dbReference type="Pfam" id="PF00127"/>
    </source>
</evidence>
<dbReference type="RefSeq" id="WP_256394708.1">
    <property type="nucleotide sequence ID" value="NZ_JANHDJ010000001.1"/>
</dbReference>
<evidence type="ECO:0000256" key="1">
    <source>
        <dbReference type="ARBA" id="ARBA00022723"/>
    </source>
</evidence>
<name>A0ABD6D406_9EURY</name>
<feature type="binding site" evidence="3">
    <location>
        <position position="141"/>
    </location>
    <ligand>
        <name>Cu cation</name>
        <dbReference type="ChEBI" id="CHEBI:23378"/>
    </ligand>
</feature>
<gene>
    <name evidence="6" type="ORF">ACFSBW_03895</name>
</gene>